<evidence type="ECO:0000313" key="3">
    <source>
        <dbReference type="Proteomes" id="UP000627292"/>
    </source>
</evidence>
<name>A0A917MT87_9BACT</name>
<comment type="caution">
    <text evidence="2">The sequence shown here is derived from an EMBL/GenBank/DDBJ whole genome shotgun (WGS) entry which is preliminary data.</text>
</comment>
<dbReference type="Proteomes" id="UP000627292">
    <property type="component" value="Unassembled WGS sequence"/>
</dbReference>
<evidence type="ECO:0000313" key="2">
    <source>
        <dbReference type="EMBL" id="GGH62938.1"/>
    </source>
</evidence>
<proteinExistence type="predicted"/>
<reference evidence="2" key="1">
    <citation type="journal article" date="2014" name="Int. J. Syst. Evol. Microbiol.">
        <title>Complete genome sequence of Corynebacterium casei LMG S-19264T (=DSM 44701T), isolated from a smear-ripened cheese.</title>
        <authorList>
            <consortium name="US DOE Joint Genome Institute (JGI-PGF)"/>
            <person name="Walter F."/>
            <person name="Albersmeier A."/>
            <person name="Kalinowski J."/>
            <person name="Ruckert C."/>
        </authorList>
    </citation>
    <scope>NUCLEOTIDE SEQUENCE</scope>
    <source>
        <strain evidence="2">CGMCC 1.15290</strain>
    </source>
</reference>
<feature type="compositionally biased region" description="Polar residues" evidence="1">
    <location>
        <begin position="44"/>
        <end position="60"/>
    </location>
</feature>
<dbReference type="RefSeq" id="WP_188951246.1">
    <property type="nucleotide sequence ID" value="NZ_BMIB01000002.1"/>
</dbReference>
<protein>
    <submittedName>
        <fullName evidence="2">Uncharacterized protein</fullName>
    </submittedName>
</protein>
<dbReference type="AlphaFoldDB" id="A0A917MT87"/>
<organism evidence="2 3">
    <name type="scientific">Filimonas zeae</name>
    <dbReference type="NCBI Taxonomy" id="1737353"/>
    <lineage>
        <taxon>Bacteria</taxon>
        <taxon>Pseudomonadati</taxon>
        <taxon>Bacteroidota</taxon>
        <taxon>Chitinophagia</taxon>
        <taxon>Chitinophagales</taxon>
        <taxon>Chitinophagaceae</taxon>
        <taxon>Filimonas</taxon>
    </lineage>
</organism>
<accession>A0A917MT87</accession>
<keyword evidence="3" id="KW-1185">Reference proteome</keyword>
<evidence type="ECO:0000256" key="1">
    <source>
        <dbReference type="SAM" id="MobiDB-lite"/>
    </source>
</evidence>
<feature type="compositionally biased region" description="Basic and acidic residues" evidence="1">
    <location>
        <begin position="1"/>
        <end position="11"/>
    </location>
</feature>
<sequence>MKKENTTEEKITINNKKPVVKEAPSEQESRKDKGLTKEDLPDASNESAGKTGSGQRQDSN</sequence>
<feature type="compositionally biased region" description="Basic and acidic residues" evidence="1">
    <location>
        <begin position="19"/>
        <end position="40"/>
    </location>
</feature>
<gene>
    <name evidence="2" type="ORF">GCM10011379_13290</name>
</gene>
<dbReference type="EMBL" id="BMIB01000002">
    <property type="protein sequence ID" value="GGH62938.1"/>
    <property type="molecule type" value="Genomic_DNA"/>
</dbReference>
<feature type="region of interest" description="Disordered" evidence="1">
    <location>
        <begin position="1"/>
        <end position="60"/>
    </location>
</feature>
<reference evidence="2" key="2">
    <citation type="submission" date="2020-09" db="EMBL/GenBank/DDBJ databases">
        <authorList>
            <person name="Sun Q."/>
            <person name="Zhou Y."/>
        </authorList>
    </citation>
    <scope>NUCLEOTIDE SEQUENCE</scope>
    <source>
        <strain evidence="2">CGMCC 1.15290</strain>
    </source>
</reference>